<organism evidence="3 4">
    <name type="scientific">Nocardiopsis coralli</name>
    <dbReference type="NCBI Taxonomy" id="2772213"/>
    <lineage>
        <taxon>Bacteria</taxon>
        <taxon>Bacillati</taxon>
        <taxon>Actinomycetota</taxon>
        <taxon>Actinomycetes</taxon>
        <taxon>Streptosporangiales</taxon>
        <taxon>Nocardiopsidaceae</taxon>
        <taxon>Nocardiopsis</taxon>
    </lineage>
</organism>
<dbReference type="Pfam" id="PF00188">
    <property type="entry name" value="CAP"/>
    <property type="match status" value="1"/>
</dbReference>
<accession>A0ABR9P9K8</accession>
<dbReference type="PANTHER" id="PTHR31157">
    <property type="entry name" value="SCP DOMAIN-CONTAINING PROTEIN"/>
    <property type="match status" value="1"/>
</dbReference>
<dbReference type="Proteomes" id="UP000806528">
    <property type="component" value="Unassembled WGS sequence"/>
</dbReference>
<feature type="domain" description="SCP" evidence="2">
    <location>
        <begin position="18"/>
        <end position="128"/>
    </location>
</feature>
<dbReference type="SUPFAM" id="SSF55797">
    <property type="entry name" value="PR-1-like"/>
    <property type="match status" value="1"/>
</dbReference>
<sequence length="134" mass="13988">MPDRQQVEYWEEAEEELLSLINDARTASGCEILTEDEQLTQAARDNSAEQAGLGSTGRSGFELGGPASGLDGHEGRTAHFSASGPEDAQAAMDSWDSGRGGSDSLVDCDFTTVGVGVVDDGDGPHWTVVLGEDG</sequence>
<comment type="caution">
    <text evidence="3">The sequence shown here is derived from an EMBL/GenBank/DDBJ whole genome shotgun (WGS) entry which is preliminary data.</text>
</comment>
<dbReference type="EMBL" id="JADBGI010000015">
    <property type="protein sequence ID" value="MBE3000523.1"/>
    <property type="molecule type" value="Genomic_DNA"/>
</dbReference>
<evidence type="ECO:0000259" key="2">
    <source>
        <dbReference type="Pfam" id="PF00188"/>
    </source>
</evidence>
<evidence type="ECO:0000313" key="3">
    <source>
        <dbReference type="EMBL" id="MBE3000523.1"/>
    </source>
</evidence>
<evidence type="ECO:0000313" key="4">
    <source>
        <dbReference type="Proteomes" id="UP000806528"/>
    </source>
</evidence>
<dbReference type="PANTHER" id="PTHR31157:SF1">
    <property type="entry name" value="SCP DOMAIN-CONTAINING PROTEIN"/>
    <property type="match status" value="1"/>
</dbReference>
<proteinExistence type="predicted"/>
<keyword evidence="4" id="KW-1185">Reference proteome</keyword>
<evidence type="ECO:0000256" key="1">
    <source>
        <dbReference type="SAM" id="MobiDB-lite"/>
    </source>
</evidence>
<protein>
    <recommendedName>
        <fullName evidence="2">SCP domain-containing protein</fullName>
    </recommendedName>
</protein>
<dbReference type="InterPro" id="IPR014044">
    <property type="entry name" value="CAP_dom"/>
</dbReference>
<feature type="compositionally biased region" description="Gly residues" evidence="1">
    <location>
        <begin position="54"/>
        <end position="67"/>
    </location>
</feature>
<dbReference type="InterPro" id="IPR035940">
    <property type="entry name" value="CAP_sf"/>
</dbReference>
<reference evidence="3 4" key="1">
    <citation type="submission" date="2020-09" db="EMBL/GenBank/DDBJ databases">
        <title>Diversity and distribution of actinomycetes associated with coral in the coast of Hainan.</title>
        <authorList>
            <person name="Li F."/>
        </authorList>
    </citation>
    <scope>NUCLEOTIDE SEQUENCE [LARGE SCALE GENOMIC DNA]</scope>
    <source>
        <strain evidence="3 4">HNM0947</strain>
    </source>
</reference>
<gene>
    <name evidence="3" type="ORF">IDM40_17700</name>
</gene>
<name>A0ABR9P9K8_9ACTN</name>
<dbReference type="Gene3D" id="3.40.33.10">
    <property type="entry name" value="CAP"/>
    <property type="match status" value="1"/>
</dbReference>
<feature type="region of interest" description="Disordered" evidence="1">
    <location>
        <begin position="36"/>
        <end position="103"/>
    </location>
</feature>